<evidence type="ECO:0000256" key="3">
    <source>
        <dbReference type="ARBA" id="ARBA00022989"/>
    </source>
</evidence>
<proteinExistence type="predicted"/>
<dbReference type="PANTHER" id="PTHR11003:SF334">
    <property type="entry name" value="FI03418P"/>
    <property type="match status" value="1"/>
</dbReference>
<organism evidence="6 7">
    <name type="scientific">Anopheles minimus</name>
    <dbReference type="NCBI Taxonomy" id="112268"/>
    <lineage>
        <taxon>Eukaryota</taxon>
        <taxon>Metazoa</taxon>
        <taxon>Ecdysozoa</taxon>
        <taxon>Arthropoda</taxon>
        <taxon>Hexapoda</taxon>
        <taxon>Insecta</taxon>
        <taxon>Pterygota</taxon>
        <taxon>Neoptera</taxon>
        <taxon>Endopterygota</taxon>
        <taxon>Diptera</taxon>
        <taxon>Nematocera</taxon>
        <taxon>Culicoidea</taxon>
        <taxon>Culicidae</taxon>
        <taxon>Anophelinae</taxon>
        <taxon>Anopheles</taxon>
    </lineage>
</organism>
<evidence type="ECO:0000256" key="1">
    <source>
        <dbReference type="ARBA" id="ARBA00004141"/>
    </source>
</evidence>
<keyword evidence="4 5" id="KW-0472">Membrane</keyword>
<evidence type="ECO:0000313" key="6">
    <source>
        <dbReference type="EnsemblMetazoa" id="AMIN007470-PA"/>
    </source>
</evidence>
<dbReference type="GO" id="GO:0022841">
    <property type="term" value="F:potassium ion leak channel activity"/>
    <property type="evidence" value="ECO:0007669"/>
    <property type="project" value="TreeGrafter"/>
</dbReference>
<dbReference type="InterPro" id="IPR003280">
    <property type="entry name" value="2pore_dom_K_chnl"/>
</dbReference>
<evidence type="ECO:0000256" key="5">
    <source>
        <dbReference type="SAM" id="Phobius"/>
    </source>
</evidence>
<dbReference type="GO" id="GO:0015271">
    <property type="term" value="F:outward rectifier potassium channel activity"/>
    <property type="evidence" value="ECO:0007669"/>
    <property type="project" value="TreeGrafter"/>
</dbReference>
<accession>A0A182WAU2</accession>
<dbReference type="STRING" id="112268.A0A182WAU2"/>
<keyword evidence="7" id="KW-1185">Reference proteome</keyword>
<dbReference type="SUPFAM" id="SSF81324">
    <property type="entry name" value="Voltage-gated potassium channels"/>
    <property type="match status" value="1"/>
</dbReference>
<reference evidence="7" key="1">
    <citation type="submission" date="2013-03" db="EMBL/GenBank/DDBJ databases">
        <title>The Genome Sequence of Anopheles minimus MINIMUS1.</title>
        <authorList>
            <consortium name="The Broad Institute Genomics Platform"/>
            <person name="Neafsey D.E."/>
            <person name="Walton C."/>
            <person name="Walker B."/>
            <person name="Young S.K."/>
            <person name="Zeng Q."/>
            <person name="Gargeya S."/>
            <person name="Fitzgerald M."/>
            <person name="Haas B."/>
            <person name="Abouelleil A."/>
            <person name="Allen A.W."/>
            <person name="Alvarado L."/>
            <person name="Arachchi H.M."/>
            <person name="Berlin A.M."/>
            <person name="Chapman S.B."/>
            <person name="Gainer-Dewar J."/>
            <person name="Goldberg J."/>
            <person name="Griggs A."/>
            <person name="Gujja S."/>
            <person name="Hansen M."/>
            <person name="Howarth C."/>
            <person name="Imamovic A."/>
            <person name="Ireland A."/>
            <person name="Larimer J."/>
            <person name="McCowan C."/>
            <person name="Murphy C."/>
            <person name="Pearson M."/>
            <person name="Poon T.W."/>
            <person name="Priest M."/>
            <person name="Roberts A."/>
            <person name="Saif S."/>
            <person name="Shea T."/>
            <person name="Sisk P."/>
            <person name="Sykes S."/>
            <person name="Wortman J."/>
            <person name="Nusbaum C."/>
            <person name="Birren B."/>
        </authorList>
    </citation>
    <scope>NUCLEOTIDE SEQUENCE [LARGE SCALE GENOMIC DNA]</scope>
    <source>
        <strain evidence="7">MINIMUS1</strain>
    </source>
</reference>
<evidence type="ECO:0000256" key="4">
    <source>
        <dbReference type="ARBA" id="ARBA00023136"/>
    </source>
</evidence>
<evidence type="ECO:0000256" key="2">
    <source>
        <dbReference type="ARBA" id="ARBA00022692"/>
    </source>
</evidence>
<keyword evidence="2 5" id="KW-0812">Transmembrane</keyword>
<reference evidence="6" key="2">
    <citation type="submission" date="2020-05" db="UniProtKB">
        <authorList>
            <consortium name="EnsemblMetazoa"/>
        </authorList>
    </citation>
    <scope>IDENTIFICATION</scope>
    <source>
        <strain evidence="6">MINIMUS1</strain>
    </source>
</reference>
<keyword evidence="3 5" id="KW-1133">Transmembrane helix</keyword>
<comment type="subcellular location">
    <subcellularLocation>
        <location evidence="1">Membrane</location>
        <topology evidence="1">Multi-pass membrane protein</topology>
    </subcellularLocation>
</comment>
<dbReference type="AlphaFoldDB" id="A0A182WAU2"/>
<dbReference type="GO" id="GO:0030322">
    <property type="term" value="P:stabilization of membrane potential"/>
    <property type="evidence" value="ECO:0007669"/>
    <property type="project" value="TreeGrafter"/>
</dbReference>
<name>A0A182WAU2_9DIPT</name>
<dbReference type="PANTHER" id="PTHR11003">
    <property type="entry name" value="POTASSIUM CHANNEL, SUBFAMILY K"/>
    <property type="match status" value="1"/>
</dbReference>
<evidence type="ECO:0008006" key="8">
    <source>
        <dbReference type="Google" id="ProtNLM"/>
    </source>
</evidence>
<dbReference type="GO" id="GO:0005886">
    <property type="term" value="C:plasma membrane"/>
    <property type="evidence" value="ECO:0007669"/>
    <property type="project" value="TreeGrafter"/>
</dbReference>
<dbReference type="Proteomes" id="UP000075920">
    <property type="component" value="Unassembled WGS sequence"/>
</dbReference>
<protein>
    <recommendedName>
        <fullName evidence="8">Potassium channel domain-containing protein</fullName>
    </recommendedName>
</protein>
<dbReference type="VEuPathDB" id="VectorBase:AMIN007470"/>
<evidence type="ECO:0000313" key="7">
    <source>
        <dbReference type="Proteomes" id="UP000075920"/>
    </source>
</evidence>
<sequence>MGKISTIFYAILGIPLMLLCLSNIGDIMASSFRFLYWRVCCYVCTREPKRSNSRRSRSSRGTKKLCTIWSSGGNEFKTISSKFTTFR</sequence>
<feature type="transmembrane region" description="Helical" evidence="5">
    <location>
        <begin position="6"/>
        <end position="24"/>
    </location>
</feature>
<dbReference type="Gene3D" id="1.10.287.70">
    <property type="match status" value="1"/>
</dbReference>
<dbReference type="EnsemblMetazoa" id="AMIN007470-RA">
    <property type="protein sequence ID" value="AMIN007470-PA"/>
    <property type="gene ID" value="AMIN007470"/>
</dbReference>